<sequence length="287" mass="31370">MNSFKEIDCYQPMIDGPLLGPPLVVLPWWCSPSGAISTPVLVWTLCWTLCICFLSISGKQRLQNSIFSDCCHWEGITCDKDGRVTHLLLPSKRLQGSVSHSLGNLTHLSHLNLSHNQLSGLLEAGLILSLSFLEILDLSYNLLSGEVPLFPPSSYIRIVDLSSNQFNGTIPSSFLQHAGNLSSLNVSKNHITGQMPSSICLYSSLVRVLDFSYNDFSGSIPLGLGTCSKLEVFHAGFNSLSGTLPSDIYNAQALEEISLPSNKLFGPISDRIVNLPSLTIQRYTLIS</sequence>
<evidence type="ECO:0000313" key="10">
    <source>
        <dbReference type="Proteomes" id="UP000250321"/>
    </source>
</evidence>
<evidence type="ECO:0000256" key="4">
    <source>
        <dbReference type="ARBA" id="ARBA00022729"/>
    </source>
</evidence>
<dbReference type="FunFam" id="3.80.10.10:FF:000129">
    <property type="entry name" value="Leucine-rich repeat receptor-like kinase"/>
    <property type="match status" value="1"/>
</dbReference>
<proteinExistence type="predicted"/>
<accession>A0A314Z5Y7</accession>
<gene>
    <name evidence="9" type="ORF">Pyn_36774</name>
</gene>
<dbReference type="Proteomes" id="UP000250321">
    <property type="component" value="Unassembled WGS sequence"/>
</dbReference>
<keyword evidence="10" id="KW-1185">Reference proteome</keyword>
<dbReference type="PRINTS" id="PR00019">
    <property type="entry name" value="LEURICHRPT"/>
</dbReference>
<dbReference type="GO" id="GO:0016020">
    <property type="term" value="C:membrane"/>
    <property type="evidence" value="ECO:0007669"/>
    <property type="project" value="UniProtKB-SubCell"/>
</dbReference>
<evidence type="ECO:0000256" key="6">
    <source>
        <dbReference type="ARBA" id="ARBA00022989"/>
    </source>
</evidence>
<keyword evidence="5" id="KW-0677">Repeat</keyword>
<dbReference type="STRING" id="2094558.A0A314Z5Y7"/>
<dbReference type="InterPro" id="IPR001611">
    <property type="entry name" value="Leu-rich_rpt"/>
</dbReference>
<evidence type="ECO:0000256" key="5">
    <source>
        <dbReference type="ARBA" id="ARBA00022737"/>
    </source>
</evidence>
<evidence type="ECO:0000313" key="9">
    <source>
        <dbReference type="EMBL" id="PQQ12864.1"/>
    </source>
</evidence>
<dbReference type="Pfam" id="PF00560">
    <property type="entry name" value="LRR_1"/>
    <property type="match status" value="5"/>
</dbReference>
<keyword evidence="4" id="KW-0732">Signal</keyword>
<comment type="subcellular location">
    <subcellularLocation>
        <location evidence="1">Membrane</location>
        <topology evidence="1">Single-pass membrane protein</topology>
    </subcellularLocation>
</comment>
<dbReference type="InterPro" id="IPR050994">
    <property type="entry name" value="At_inactive_RLKs"/>
</dbReference>
<keyword evidence="7 8" id="KW-0472">Membrane</keyword>
<keyword evidence="3 8" id="KW-0812">Transmembrane</keyword>
<comment type="caution">
    <text evidence="9">The sequence shown here is derived from an EMBL/GenBank/DDBJ whole genome shotgun (WGS) entry which is preliminary data.</text>
</comment>
<dbReference type="PANTHER" id="PTHR48010:SF58">
    <property type="entry name" value="RECEPTOR PROTEIN KINASE-LIKE PROTEIN ZAR1"/>
    <property type="match status" value="1"/>
</dbReference>
<protein>
    <submittedName>
        <fullName evidence="9">Receptor-like protein 2</fullName>
    </submittedName>
</protein>
<evidence type="ECO:0000256" key="8">
    <source>
        <dbReference type="SAM" id="Phobius"/>
    </source>
</evidence>
<dbReference type="PANTHER" id="PTHR48010">
    <property type="entry name" value="OS05G0588300 PROTEIN"/>
    <property type="match status" value="1"/>
</dbReference>
<keyword evidence="6 8" id="KW-1133">Transmembrane helix</keyword>
<organism evidence="9 10">
    <name type="scientific">Prunus yedoensis var. nudiflora</name>
    <dbReference type="NCBI Taxonomy" id="2094558"/>
    <lineage>
        <taxon>Eukaryota</taxon>
        <taxon>Viridiplantae</taxon>
        <taxon>Streptophyta</taxon>
        <taxon>Embryophyta</taxon>
        <taxon>Tracheophyta</taxon>
        <taxon>Spermatophyta</taxon>
        <taxon>Magnoliopsida</taxon>
        <taxon>eudicotyledons</taxon>
        <taxon>Gunneridae</taxon>
        <taxon>Pentapetalae</taxon>
        <taxon>rosids</taxon>
        <taxon>fabids</taxon>
        <taxon>Rosales</taxon>
        <taxon>Rosaceae</taxon>
        <taxon>Amygdaloideae</taxon>
        <taxon>Amygdaleae</taxon>
        <taxon>Prunus</taxon>
    </lineage>
</organism>
<name>A0A314Z5Y7_PRUYE</name>
<dbReference type="OrthoDB" id="647974at2759"/>
<reference evidence="9 10" key="1">
    <citation type="submission" date="2018-02" db="EMBL/GenBank/DDBJ databases">
        <title>Draft genome of wild Prunus yedoensis var. nudiflora.</title>
        <authorList>
            <person name="Baek S."/>
            <person name="Kim J.-H."/>
            <person name="Choi K."/>
            <person name="Kim G.-B."/>
            <person name="Cho A."/>
            <person name="Jang H."/>
            <person name="Shin C.-H."/>
            <person name="Yu H.-J."/>
            <person name="Mun J.-H."/>
        </authorList>
    </citation>
    <scope>NUCLEOTIDE SEQUENCE [LARGE SCALE GENOMIC DNA]</scope>
    <source>
        <strain evidence="10">cv. Jeju island</strain>
        <tissue evidence="9">Leaf</tissue>
    </source>
</reference>
<dbReference type="EMBL" id="PJQY01000330">
    <property type="protein sequence ID" value="PQQ12864.1"/>
    <property type="molecule type" value="Genomic_DNA"/>
</dbReference>
<dbReference type="InterPro" id="IPR032675">
    <property type="entry name" value="LRR_dom_sf"/>
</dbReference>
<feature type="transmembrane region" description="Helical" evidence="8">
    <location>
        <begin position="36"/>
        <end position="56"/>
    </location>
</feature>
<evidence type="ECO:0000256" key="2">
    <source>
        <dbReference type="ARBA" id="ARBA00022614"/>
    </source>
</evidence>
<evidence type="ECO:0000256" key="1">
    <source>
        <dbReference type="ARBA" id="ARBA00004167"/>
    </source>
</evidence>
<dbReference type="AlphaFoldDB" id="A0A314Z5Y7"/>
<dbReference type="SUPFAM" id="SSF52058">
    <property type="entry name" value="L domain-like"/>
    <property type="match status" value="1"/>
</dbReference>
<keyword evidence="9" id="KW-0675">Receptor</keyword>
<dbReference type="Gene3D" id="3.80.10.10">
    <property type="entry name" value="Ribonuclease Inhibitor"/>
    <property type="match status" value="3"/>
</dbReference>
<keyword evidence="2" id="KW-0433">Leucine-rich repeat</keyword>
<evidence type="ECO:0000256" key="7">
    <source>
        <dbReference type="ARBA" id="ARBA00023136"/>
    </source>
</evidence>
<evidence type="ECO:0000256" key="3">
    <source>
        <dbReference type="ARBA" id="ARBA00022692"/>
    </source>
</evidence>